<dbReference type="EMBL" id="JBANRG010000144">
    <property type="protein sequence ID" value="KAK7433689.1"/>
    <property type="molecule type" value="Genomic_DNA"/>
</dbReference>
<organism evidence="2 3">
    <name type="scientific">Marasmiellus scandens</name>
    <dbReference type="NCBI Taxonomy" id="2682957"/>
    <lineage>
        <taxon>Eukaryota</taxon>
        <taxon>Fungi</taxon>
        <taxon>Dikarya</taxon>
        <taxon>Basidiomycota</taxon>
        <taxon>Agaricomycotina</taxon>
        <taxon>Agaricomycetes</taxon>
        <taxon>Agaricomycetidae</taxon>
        <taxon>Agaricales</taxon>
        <taxon>Marasmiineae</taxon>
        <taxon>Omphalotaceae</taxon>
        <taxon>Marasmiellus</taxon>
    </lineage>
</organism>
<evidence type="ECO:0000313" key="2">
    <source>
        <dbReference type="EMBL" id="KAK7433689.1"/>
    </source>
</evidence>
<accession>A0ABR1IL20</accession>
<dbReference type="Proteomes" id="UP001498398">
    <property type="component" value="Unassembled WGS sequence"/>
</dbReference>
<name>A0ABR1IL20_9AGAR</name>
<comment type="caution">
    <text evidence="2">The sequence shown here is derived from an EMBL/GenBank/DDBJ whole genome shotgun (WGS) entry which is preliminary data.</text>
</comment>
<feature type="compositionally biased region" description="Acidic residues" evidence="1">
    <location>
        <begin position="40"/>
        <end position="53"/>
    </location>
</feature>
<protein>
    <submittedName>
        <fullName evidence="2">Uncharacterized protein</fullName>
    </submittedName>
</protein>
<evidence type="ECO:0000256" key="1">
    <source>
        <dbReference type="SAM" id="MobiDB-lite"/>
    </source>
</evidence>
<feature type="region of interest" description="Disordered" evidence="1">
    <location>
        <begin position="1"/>
        <end position="86"/>
    </location>
</feature>
<feature type="compositionally biased region" description="Low complexity" evidence="1">
    <location>
        <begin position="9"/>
        <end position="24"/>
    </location>
</feature>
<evidence type="ECO:0000313" key="3">
    <source>
        <dbReference type="Proteomes" id="UP001498398"/>
    </source>
</evidence>
<keyword evidence="3" id="KW-1185">Reference proteome</keyword>
<reference evidence="2 3" key="1">
    <citation type="submission" date="2024-01" db="EMBL/GenBank/DDBJ databases">
        <title>A draft genome for the cacao thread blight pathogen Marasmiellus scandens.</title>
        <authorList>
            <person name="Baruah I.K."/>
            <person name="Leung J."/>
            <person name="Bukari Y."/>
            <person name="Amoako-Attah I."/>
            <person name="Meinhardt L.W."/>
            <person name="Bailey B.A."/>
            <person name="Cohen S.P."/>
        </authorList>
    </citation>
    <scope>NUCLEOTIDE SEQUENCE [LARGE SCALE GENOMIC DNA]</scope>
    <source>
        <strain evidence="2 3">GH-19</strain>
    </source>
</reference>
<proteinExistence type="predicted"/>
<sequence>MAKSTNMRSKSTSKLKTCSKTCSKAPSQGRSTTRRREPTPIEEESKEEEESDSEDKGPRHTRKRKAQATITESLQNRRKRKGDGQRLNDLDVFKSAARCLSSTWSPYIDWSCVLNTGLDRDEVIEEGCKNVADKEPEQSQILEVYDTLLKIVPNAEDLLCEVVEN</sequence>
<gene>
    <name evidence="2" type="ORF">VKT23_020636</name>
</gene>